<keyword evidence="6 7" id="KW-0472">Membrane</keyword>
<evidence type="ECO:0000313" key="12">
    <source>
        <dbReference type="EMBL" id="CAK8682688.1"/>
    </source>
</evidence>
<evidence type="ECO:0000256" key="5">
    <source>
        <dbReference type="ARBA" id="ARBA00022989"/>
    </source>
</evidence>
<feature type="transmembrane region" description="Helical" evidence="7">
    <location>
        <begin position="368"/>
        <end position="392"/>
    </location>
</feature>
<dbReference type="Pfam" id="PF07662">
    <property type="entry name" value="Nucleos_tra2_C"/>
    <property type="match status" value="1"/>
</dbReference>
<comment type="subcellular location">
    <subcellularLocation>
        <location evidence="1">Cell membrane</location>
        <topology evidence="1">Multi-pass membrane protein</topology>
    </subcellularLocation>
</comment>
<evidence type="ECO:0000256" key="3">
    <source>
        <dbReference type="ARBA" id="ARBA00022475"/>
    </source>
</evidence>
<organism evidence="12 13">
    <name type="scientific">Clavelina lepadiformis</name>
    <name type="common">Light-bulb sea squirt</name>
    <name type="synonym">Ascidia lepadiformis</name>
    <dbReference type="NCBI Taxonomy" id="159417"/>
    <lineage>
        <taxon>Eukaryota</taxon>
        <taxon>Metazoa</taxon>
        <taxon>Chordata</taxon>
        <taxon>Tunicata</taxon>
        <taxon>Ascidiacea</taxon>
        <taxon>Aplousobranchia</taxon>
        <taxon>Clavelinidae</taxon>
        <taxon>Clavelina</taxon>
    </lineage>
</organism>
<keyword evidence="5 7" id="KW-1133">Transmembrane helix</keyword>
<dbReference type="InterPro" id="IPR008276">
    <property type="entry name" value="C_nuclsd_transpt"/>
</dbReference>
<dbReference type="EMBL" id="CAWYQH010000096">
    <property type="protein sequence ID" value="CAK8682688.1"/>
    <property type="molecule type" value="Genomic_DNA"/>
</dbReference>
<feature type="transmembrane region" description="Helical" evidence="7">
    <location>
        <begin position="14"/>
        <end position="34"/>
    </location>
</feature>
<feature type="transmembrane region" description="Helical" evidence="7">
    <location>
        <begin position="560"/>
        <end position="579"/>
    </location>
</feature>
<evidence type="ECO:0000256" key="6">
    <source>
        <dbReference type="ARBA" id="ARBA00023136"/>
    </source>
</evidence>
<feature type="region of interest" description="Disordered" evidence="8">
    <location>
        <begin position="131"/>
        <end position="154"/>
    </location>
</feature>
<dbReference type="NCBIfam" id="TIGR00804">
    <property type="entry name" value="nupC"/>
    <property type="match status" value="1"/>
</dbReference>
<accession>A0ABP0FSU0</accession>
<evidence type="ECO:0000256" key="8">
    <source>
        <dbReference type="SAM" id="MobiDB-lite"/>
    </source>
</evidence>
<feature type="transmembrane region" description="Helical" evidence="7">
    <location>
        <begin position="339"/>
        <end position="356"/>
    </location>
</feature>
<evidence type="ECO:0000259" key="11">
    <source>
        <dbReference type="Pfam" id="PF07670"/>
    </source>
</evidence>
<proteinExistence type="inferred from homology"/>
<dbReference type="InterPro" id="IPR011657">
    <property type="entry name" value="CNT_C_dom"/>
</dbReference>
<feature type="transmembrane region" description="Helical" evidence="7">
    <location>
        <begin position="638"/>
        <end position="662"/>
    </location>
</feature>
<feature type="transmembrane region" description="Helical" evidence="7">
    <location>
        <begin position="278"/>
        <end position="297"/>
    </location>
</feature>
<evidence type="ECO:0000256" key="4">
    <source>
        <dbReference type="ARBA" id="ARBA00022692"/>
    </source>
</evidence>
<keyword evidence="13" id="KW-1185">Reference proteome</keyword>
<gene>
    <name evidence="12" type="ORF">CVLEPA_LOCUS13332</name>
</gene>
<protein>
    <recommendedName>
        <fullName evidence="7">Sodium/nucleoside cotransporter</fullName>
    </recommendedName>
</protein>
<feature type="transmembrane region" description="Helical" evidence="7">
    <location>
        <begin position="253"/>
        <end position="272"/>
    </location>
</feature>
<feature type="transmembrane region" description="Helical" evidence="7">
    <location>
        <begin position="309"/>
        <end position="333"/>
    </location>
</feature>
<feature type="transmembrane region" description="Helical" evidence="7">
    <location>
        <begin position="674"/>
        <end position="697"/>
    </location>
</feature>
<dbReference type="InterPro" id="IPR011642">
    <property type="entry name" value="Gate_dom"/>
</dbReference>
<evidence type="ECO:0000259" key="9">
    <source>
        <dbReference type="Pfam" id="PF01773"/>
    </source>
</evidence>
<comment type="caution">
    <text evidence="12">The sequence shown here is derived from an EMBL/GenBank/DDBJ whole genome shotgun (WGS) entry which is preliminary data.</text>
</comment>
<feature type="transmembrane region" description="Helical" evidence="7">
    <location>
        <begin position="206"/>
        <end position="224"/>
    </location>
</feature>
<dbReference type="InterPro" id="IPR002668">
    <property type="entry name" value="CNT_N_dom"/>
</dbReference>
<feature type="transmembrane region" description="Helical" evidence="7">
    <location>
        <begin position="440"/>
        <end position="460"/>
    </location>
</feature>
<evidence type="ECO:0000313" key="13">
    <source>
        <dbReference type="Proteomes" id="UP001642483"/>
    </source>
</evidence>
<dbReference type="PANTHER" id="PTHR10590">
    <property type="entry name" value="SODIUM/NUCLEOSIDE COTRANSPORTER"/>
    <property type="match status" value="1"/>
</dbReference>
<reference evidence="12 13" key="1">
    <citation type="submission" date="2024-02" db="EMBL/GenBank/DDBJ databases">
        <authorList>
            <person name="Daric V."/>
            <person name="Darras S."/>
        </authorList>
    </citation>
    <scope>NUCLEOTIDE SEQUENCE [LARGE SCALE GENOMIC DNA]</scope>
</reference>
<dbReference type="Proteomes" id="UP001642483">
    <property type="component" value="Unassembled WGS sequence"/>
</dbReference>
<keyword evidence="4 7" id="KW-0812">Transmembrane</keyword>
<dbReference type="PANTHER" id="PTHR10590:SF4">
    <property type="entry name" value="SOLUTE CARRIER FAMILY 28 MEMBER 3"/>
    <property type="match status" value="1"/>
</dbReference>
<keyword evidence="7" id="KW-0813">Transport</keyword>
<feature type="domain" description="Concentrative nucleoside transporter N-terminal" evidence="9">
    <location>
        <begin position="285"/>
        <end position="357"/>
    </location>
</feature>
<evidence type="ECO:0000256" key="1">
    <source>
        <dbReference type="ARBA" id="ARBA00004651"/>
    </source>
</evidence>
<evidence type="ECO:0000256" key="2">
    <source>
        <dbReference type="ARBA" id="ARBA00009033"/>
    </source>
</evidence>
<feature type="transmembrane region" description="Helical" evidence="7">
    <location>
        <begin position="467"/>
        <end position="488"/>
    </location>
</feature>
<dbReference type="InterPro" id="IPR018270">
    <property type="entry name" value="C_nuclsd_transpt_met_bac"/>
</dbReference>
<feature type="transmembrane region" description="Helical" evidence="7">
    <location>
        <begin position="181"/>
        <end position="200"/>
    </location>
</feature>
<evidence type="ECO:0000259" key="10">
    <source>
        <dbReference type="Pfam" id="PF07662"/>
    </source>
</evidence>
<evidence type="ECO:0000256" key="7">
    <source>
        <dbReference type="RuleBase" id="RU362018"/>
    </source>
</evidence>
<feature type="domain" description="Concentrative nucleoside transporter C-terminal" evidence="10">
    <location>
        <begin position="468"/>
        <end position="693"/>
    </location>
</feature>
<feature type="compositionally biased region" description="Polar residues" evidence="8">
    <location>
        <begin position="142"/>
        <end position="152"/>
    </location>
</feature>
<sequence>MYCSLYPLYIHRQLPLIGVACILCYTYLDIYVVLKCIELFCDRLLTRCVMSNLLSHRSSPSKEGGSPHVVELTAAADLPQNVEKMFYKENETKAAPPQDDDPPAYSGVQSREPLQNEIVNEEEEEALNSLSCNPMEDRDSPTVKSTQNTLQPKTGKHYEKERLVTYPVMAMTQFFTNNKTVALKVTGVLFAIGITVYMVVACCKNFIRALPLLVIWLLVVAYKIDIFVKKRCGKAIWNVFRPTYRCCITKMNWIKWFFIACIVVGFIVWIVIDTSKRPRQFIPCMGYFVFIFVLFVTSKYPNKVVWRPVLWGLLIQTCLGMIVLRTTAGFAALNWLGDLVQVFINFVDAGVIFVFGKNFAQHYFAFKVLPLVLYFSSFISIMYYLGAMQWIILKLAWLMQISLNTSATESMVAAGNIFVGQTESPLLIRPYLEDLTTSELHAVMTAGFGTIAGSVLGAYIGFGIQPVYVIAACFMAAPCALAVSKLVYPETKQSKFLKHEGLVLEKTKQRNIIEAAFVGASQAIPLVLNIGGNLIAFLSLLAAVNGFLNWFGGLVDYPQLSFEVICSYIFMPVSFLMGVEWQDCFKAAELIGTKIFLNEFIAYQSLAEMIKLRDSGIVPKIQPDTGVVNWVDEHTEAIVTYALCGFANFGSIGIMLGGLGSIVESRQSEMTKIVLRALVAGVFVSILNACIAGFLYVPRPIVCDHMLATTNWTYTEPGRLFQCCSSALYSNETVFENCCNSFNWTNTGYMLNCSALSG</sequence>
<keyword evidence="3" id="KW-1003">Cell membrane</keyword>
<comment type="similarity">
    <text evidence="2 7">Belongs to the concentrative nucleoside transporter (CNT) (TC 2.A.41) family.</text>
</comment>
<dbReference type="Pfam" id="PF01773">
    <property type="entry name" value="Nucleos_tra2_N"/>
    <property type="match status" value="1"/>
</dbReference>
<feature type="transmembrane region" description="Helical" evidence="7">
    <location>
        <begin position="526"/>
        <end position="548"/>
    </location>
</feature>
<name>A0ABP0FSU0_CLALP</name>
<feature type="domain" description="Nucleoside transporter/FeoB GTPase Gate" evidence="11">
    <location>
        <begin position="365"/>
        <end position="463"/>
    </location>
</feature>
<dbReference type="Pfam" id="PF07670">
    <property type="entry name" value="Gate"/>
    <property type="match status" value="1"/>
</dbReference>